<dbReference type="InterPro" id="IPR026866">
    <property type="entry name" value="CR006_AAA"/>
</dbReference>
<proteinExistence type="inferred from homology"/>
<evidence type="ECO:0000256" key="1">
    <source>
        <dbReference type="ARBA" id="ARBA00006930"/>
    </source>
</evidence>
<dbReference type="PANTHER" id="PTHR32114:SF2">
    <property type="entry name" value="ABC TRANSPORTER ABCH.3"/>
    <property type="match status" value="1"/>
</dbReference>
<accession>A0A7X2G1G4</accession>
<dbReference type="Gene3D" id="3.40.50.300">
    <property type="entry name" value="P-loop containing nucleotide triphosphate hydrolases"/>
    <property type="match status" value="1"/>
</dbReference>
<dbReference type="RefSeq" id="WP_153704273.1">
    <property type="nucleotide sequence ID" value="NZ_WJND01000015.1"/>
</dbReference>
<dbReference type="Pfam" id="PF13166">
    <property type="entry name" value="AAA_13"/>
    <property type="match status" value="1"/>
</dbReference>
<feature type="coiled-coil region" evidence="4">
    <location>
        <begin position="453"/>
        <end position="494"/>
    </location>
</feature>
<evidence type="ECO:0000256" key="4">
    <source>
        <dbReference type="SAM" id="Coils"/>
    </source>
</evidence>
<dbReference type="PANTHER" id="PTHR32114">
    <property type="entry name" value="ABC TRANSPORTER ABCH.3"/>
    <property type="match status" value="1"/>
</dbReference>
<dbReference type="Proteomes" id="UP000460207">
    <property type="component" value="Unassembled WGS sequence"/>
</dbReference>
<comment type="caution">
    <text evidence="6">The sequence shown here is derived from an EMBL/GenBank/DDBJ whole genome shotgun (WGS) entry which is preliminary data.</text>
</comment>
<organism evidence="6 7">
    <name type="scientific">Limosilactobacillus reuteri</name>
    <name type="common">Lactobacillus reuteri</name>
    <dbReference type="NCBI Taxonomy" id="1598"/>
    <lineage>
        <taxon>Bacteria</taxon>
        <taxon>Bacillati</taxon>
        <taxon>Bacillota</taxon>
        <taxon>Bacilli</taxon>
        <taxon>Lactobacillales</taxon>
        <taxon>Lactobacillaceae</taxon>
        <taxon>Limosilactobacillus</taxon>
    </lineage>
</organism>
<evidence type="ECO:0000259" key="5">
    <source>
        <dbReference type="Pfam" id="PF13166"/>
    </source>
</evidence>
<evidence type="ECO:0000256" key="3">
    <source>
        <dbReference type="ARBA" id="ARBA00013368"/>
    </source>
</evidence>
<evidence type="ECO:0000256" key="2">
    <source>
        <dbReference type="ARBA" id="ARBA00011322"/>
    </source>
</evidence>
<feature type="domain" description="Protein CR006 P-loop" evidence="5">
    <location>
        <begin position="33"/>
        <end position="736"/>
    </location>
</feature>
<name>A0A7X2G1G4_LIMRT</name>
<feature type="coiled-coil region" evidence="4">
    <location>
        <begin position="214"/>
        <end position="262"/>
    </location>
</feature>
<reference evidence="6 7" key="1">
    <citation type="submission" date="2019-11" db="EMBL/GenBank/DDBJ databases">
        <title>Draft genome sequence of 12 host-associated Lactobacillus reuteri rodent strains.</title>
        <authorList>
            <person name="Zhang S."/>
            <person name="Ozcam M."/>
            <person name="Van Pijkeren J.P."/>
        </authorList>
    </citation>
    <scope>NUCLEOTIDE SEQUENCE [LARGE SCALE GENOMIC DNA]</scope>
    <source>
        <strain evidence="6 7">N4I</strain>
    </source>
</reference>
<dbReference type="InterPro" id="IPR027417">
    <property type="entry name" value="P-loop_NTPase"/>
</dbReference>
<evidence type="ECO:0000313" key="7">
    <source>
        <dbReference type="Proteomes" id="UP000460207"/>
    </source>
</evidence>
<dbReference type="SUPFAM" id="SSF52540">
    <property type="entry name" value="P-loop containing nucleoside triphosphate hydrolases"/>
    <property type="match status" value="1"/>
</dbReference>
<dbReference type="EMBL" id="WJND01000015">
    <property type="protein sequence ID" value="MRG90031.1"/>
    <property type="molecule type" value="Genomic_DNA"/>
</dbReference>
<comment type="subunit">
    <text evidence="2">Heterodimer of SbcC and SbcD.</text>
</comment>
<comment type="similarity">
    <text evidence="1">Belongs to the SMC family. SbcC subfamily.</text>
</comment>
<keyword evidence="4" id="KW-0175">Coiled coil</keyword>
<protein>
    <recommendedName>
        <fullName evidence="3">Nuclease SbcCD subunit C</fullName>
    </recommendedName>
</protein>
<evidence type="ECO:0000313" key="6">
    <source>
        <dbReference type="EMBL" id="MRG90031.1"/>
    </source>
</evidence>
<dbReference type="AlphaFoldDB" id="A0A7X2G1G4"/>
<gene>
    <name evidence="6" type="ORF">GIX76_08565</name>
</gene>
<sequence>MSEIGNIGGIRIKGRNFETEQYLPILTVQKKDKATNEMRNCATRVSIIYGENGSGKTTISKAFLKIKGASEDIVLANILDSEQNIVDIRNDLKNIFVFNEEYIDNNLKIKQDGLNTIVILGSQNDVDRQIEKINNEDLNPVNDKISSLYDEKMKYEDSSSKDAPEYYLLQMKSKLKGDENWAGRQRIIKGNKRNESVNDIKYKDFINLSPKMSRDKLIGKFHDLEKELDKLQSDKSYSKLPLLNLNKYISGLKQNMDNLNKLLQQQIPNTRLSEFDKELVQMIKSSSKVNLTETQKILCDSEVNYCPTCLQKIDDIYRKETLKFIEQFLNRNVEKYKVELRNSLMIKVDVDFVVFSGIEGLREIQEAKSSLDNMIDATNQKIQVKIDNPYTSLIINNDILKVLYRFEKCIDYLNDNITKYNENIPDKQSIIEEMSYVNNEIAYYDIINDYKLMNEARIKKDNVNQRYSKLVNEKTKIEGKIAELEEQKKNIKIALDAINFGLEYIFFSKNRLHLEYQNNKYILYTHDKPVTPDNVSVGERNIIALCYFFVSILMDKSEDAYKDPYLIVIDDPISSFDMENRIGIMSYLKYKLSEFLNSNQKTQVVILTHDLQVLFDSEKMINEILGKGILNCKSYQLRKRKLINCNKSSRNGYSRLMNEVYDYANDEDIDDTTIGNEMRKLLESFSTFNYRQSIEKVSIDEDILSKLNERDRLYYKNLMYRLVLHGESHTEERIDTLDDINFSDFISEEEKRRTARDIICFLNALDPIHVLKHLTKQGKKENEIKQNLQSWRDHK</sequence>